<feature type="transmembrane region" description="Helical" evidence="13">
    <location>
        <begin position="21"/>
        <end position="39"/>
    </location>
</feature>
<comment type="subcellular location">
    <subcellularLocation>
        <location evidence="2">Cell membrane</location>
        <topology evidence="2">Multi-pass membrane protein</topology>
    </subcellularLocation>
</comment>
<dbReference type="PIRSF" id="PIRSF006603">
    <property type="entry name" value="DinF"/>
    <property type="match status" value="1"/>
</dbReference>
<dbReference type="Pfam" id="PF01554">
    <property type="entry name" value="MatE"/>
    <property type="match status" value="2"/>
</dbReference>
<evidence type="ECO:0000256" key="3">
    <source>
        <dbReference type="ARBA" id="ARBA00010199"/>
    </source>
</evidence>
<evidence type="ECO:0000256" key="6">
    <source>
        <dbReference type="ARBA" id="ARBA00022449"/>
    </source>
</evidence>
<dbReference type="PANTHER" id="PTHR43298">
    <property type="entry name" value="MULTIDRUG RESISTANCE PROTEIN NORM-RELATED"/>
    <property type="match status" value="1"/>
</dbReference>
<comment type="caution">
    <text evidence="14">The sequence shown here is derived from an EMBL/GenBank/DDBJ whole genome shotgun (WGS) entry which is preliminary data.</text>
</comment>
<sequence>MHMRGAGSAGVNITEGIIWRQLLAFFFPILFGTFFQQLYNTADAMIVGRFVGKEALGAVGGATGVLINVIVNLFVGLSAGTTVVVAQIYGAGRHGEVEGAVHTSMALALAGGLGMTVFGLLFAPLALQWMGTPAEVMPYALTYIRIVLLGVVPSFLYNMGSGVLRAVGDTRRPVYFLIIACLTNIVLDFALVAGMGLGVFGAACATIASQTLSAVLTLLSLNRTPACYRFLPGRLRFVRRPLNRILMVGLPAGLQSNMYAFSNIIIQTCINSFGTDTVAAWTAHGKIDGFFWMIMGAYGISVTTFAGQNFGARRYDRVRESVRVGLILAAGTSVAMSILYCAFAAPLLGIFTDDAAVLRIGVELVWRMVPYYLTYVCVEILAGAIRGCGNALSPMLITAGGTCLLRIIWLLTVVPLRPALSTVLFSYPLSWTVTSLIFIFYYRRSAWLGRCISHSAGASPEKRPKETV</sequence>
<comment type="similarity">
    <text evidence="3">Belongs to the multi antimicrobial extrusion (MATE) (TC 2.A.66.1) family.</text>
</comment>
<evidence type="ECO:0000256" key="2">
    <source>
        <dbReference type="ARBA" id="ARBA00004651"/>
    </source>
</evidence>
<accession>A0ABR7NHZ6</accession>
<keyword evidence="8 13" id="KW-0812">Transmembrane</keyword>
<dbReference type="Proteomes" id="UP000658131">
    <property type="component" value="Unassembled WGS sequence"/>
</dbReference>
<evidence type="ECO:0000256" key="13">
    <source>
        <dbReference type="SAM" id="Phobius"/>
    </source>
</evidence>
<proteinExistence type="inferred from homology"/>
<evidence type="ECO:0000256" key="5">
    <source>
        <dbReference type="ARBA" id="ARBA00022448"/>
    </source>
</evidence>
<feature type="transmembrane region" description="Helical" evidence="13">
    <location>
        <begin position="143"/>
        <end position="167"/>
    </location>
</feature>
<evidence type="ECO:0000256" key="1">
    <source>
        <dbReference type="ARBA" id="ARBA00003408"/>
    </source>
</evidence>
<dbReference type="CDD" id="cd13138">
    <property type="entry name" value="MATE_yoeA_like"/>
    <property type="match status" value="1"/>
</dbReference>
<gene>
    <name evidence="14" type="ORF">H8717_06380</name>
</gene>
<feature type="transmembrane region" description="Helical" evidence="13">
    <location>
        <begin position="324"/>
        <end position="351"/>
    </location>
</feature>
<dbReference type="PANTHER" id="PTHR43298:SF2">
    <property type="entry name" value="FMN_FAD EXPORTER YEEO-RELATED"/>
    <property type="match status" value="1"/>
</dbReference>
<organism evidence="14 15">
    <name type="scientific">Yanshouia hominis</name>
    <dbReference type="NCBI Taxonomy" id="2763673"/>
    <lineage>
        <taxon>Bacteria</taxon>
        <taxon>Bacillati</taxon>
        <taxon>Bacillota</taxon>
        <taxon>Clostridia</taxon>
        <taxon>Eubacteriales</taxon>
        <taxon>Oscillospiraceae</taxon>
        <taxon>Yanshouia</taxon>
    </lineage>
</organism>
<evidence type="ECO:0000256" key="12">
    <source>
        <dbReference type="ARBA" id="ARBA00031636"/>
    </source>
</evidence>
<evidence type="ECO:0000313" key="15">
    <source>
        <dbReference type="Proteomes" id="UP000658131"/>
    </source>
</evidence>
<evidence type="ECO:0000256" key="8">
    <source>
        <dbReference type="ARBA" id="ARBA00022692"/>
    </source>
</evidence>
<keyword evidence="6" id="KW-0050">Antiport</keyword>
<evidence type="ECO:0000256" key="9">
    <source>
        <dbReference type="ARBA" id="ARBA00022989"/>
    </source>
</evidence>
<feature type="transmembrane region" description="Helical" evidence="13">
    <location>
        <begin position="422"/>
        <end position="442"/>
    </location>
</feature>
<keyword evidence="11 13" id="KW-0472">Membrane</keyword>
<keyword evidence="7" id="KW-1003">Cell membrane</keyword>
<evidence type="ECO:0000256" key="10">
    <source>
        <dbReference type="ARBA" id="ARBA00023065"/>
    </source>
</evidence>
<feature type="transmembrane region" description="Helical" evidence="13">
    <location>
        <begin position="396"/>
        <end position="416"/>
    </location>
</feature>
<feature type="transmembrane region" description="Helical" evidence="13">
    <location>
        <begin position="199"/>
        <end position="221"/>
    </location>
</feature>
<keyword evidence="5" id="KW-0813">Transport</keyword>
<dbReference type="InterPro" id="IPR048279">
    <property type="entry name" value="MdtK-like"/>
</dbReference>
<comment type="function">
    <text evidence="1">Multidrug efflux pump.</text>
</comment>
<keyword evidence="15" id="KW-1185">Reference proteome</keyword>
<evidence type="ECO:0000256" key="7">
    <source>
        <dbReference type="ARBA" id="ARBA00022475"/>
    </source>
</evidence>
<feature type="transmembrane region" description="Helical" evidence="13">
    <location>
        <begin position="242"/>
        <end position="266"/>
    </location>
</feature>
<feature type="transmembrane region" description="Helical" evidence="13">
    <location>
        <begin position="290"/>
        <end position="312"/>
    </location>
</feature>
<feature type="transmembrane region" description="Helical" evidence="13">
    <location>
        <begin position="371"/>
        <end position="389"/>
    </location>
</feature>
<dbReference type="InterPro" id="IPR002528">
    <property type="entry name" value="MATE_fam"/>
</dbReference>
<evidence type="ECO:0000256" key="4">
    <source>
        <dbReference type="ARBA" id="ARBA00020268"/>
    </source>
</evidence>
<feature type="transmembrane region" description="Helical" evidence="13">
    <location>
        <begin position="174"/>
        <end position="193"/>
    </location>
</feature>
<keyword evidence="9 13" id="KW-1133">Transmembrane helix</keyword>
<dbReference type="InterPro" id="IPR050222">
    <property type="entry name" value="MATE_MdtK"/>
</dbReference>
<dbReference type="RefSeq" id="WP_262399589.1">
    <property type="nucleotide sequence ID" value="NZ_JACRTB010000008.1"/>
</dbReference>
<protein>
    <recommendedName>
        <fullName evidence="4">Probable multidrug resistance protein NorM</fullName>
    </recommendedName>
    <alternativeName>
        <fullName evidence="12">Multidrug-efflux transporter</fullName>
    </alternativeName>
</protein>
<feature type="transmembrane region" description="Helical" evidence="13">
    <location>
        <begin position="107"/>
        <end position="131"/>
    </location>
</feature>
<evidence type="ECO:0000256" key="11">
    <source>
        <dbReference type="ARBA" id="ARBA00023136"/>
    </source>
</evidence>
<dbReference type="EMBL" id="JACRTB010000008">
    <property type="protein sequence ID" value="MBC8576034.1"/>
    <property type="molecule type" value="Genomic_DNA"/>
</dbReference>
<reference evidence="14 15" key="1">
    <citation type="submission" date="2020-08" db="EMBL/GenBank/DDBJ databases">
        <title>Genome public.</title>
        <authorList>
            <person name="Liu C."/>
            <person name="Sun Q."/>
        </authorList>
    </citation>
    <scope>NUCLEOTIDE SEQUENCE [LARGE SCALE GENOMIC DNA]</scope>
    <source>
        <strain evidence="14 15">BX1</strain>
    </source>
</reference>
<keyword evidence="10" id="KW-0406">Ion transport</keyword>
<feature type="transmembrane region" description="Helical" evidence="13">
    <location>
        <begin position="59"/>
        <end position="86"/>
    </location>
</feature>
<evidence type="ECO:0000313" key="14">
    <source>
        <dbReference type="EMBL" id="MBC8576034.1"/>
    </source>
</evidence>
<name>A0ABR7NHZ6_9FIRM</name>
<dbReference type="NCBIfam" id="TIGR00797">
    <property type="entry name" value="matE"/>
    <property type="match status" value="1"/>
</dbReference>